<accession>A0A9Q0YTV9</accession>
<evidence type="ECO:0000313" key="8">
    <source>
        <dbReference type="EMBL" id="KAJ8027117.1"/>
    </source>
</evidence>
<evidence type="ECO:0000313" key="9">
    <source>
        <dbReference type="Proteomes" id="UP001152320"/>
    </source>
</evidence>
<dbReference type="InterPro" id="IPR009787">
    <property type="entry name" value="Jagunal"/>
</dbReference>
<evidence type="ECO:0000256" key="6">
    <source>
        <dbReference type="ARBA" id="ARBA00023136"/>
    </source>
</evidence>
<organism evidence="8 9">
    <name type="scientific">Holothuria leucospilota</name>
    <name type="common">Black long sea cucumber</name>
    <name type="synonym">Mertensiothuria leucospilota</name>
    <dbReference type="NCBI Taxonomy" id="206669"/>
    <lineage>
        <taxon>Eukaryota</taxon>
        <taxon>Metazoa</taxon>
        <taxon>Echinodermata</taxon>
        <taxon>Eleutherozoa</taxon>
        <taxon>Echinozoa</taxon>
        <taxon>Holothuroidea</taxon>
        <taxon>Aspidochirotacea</taxon>
        <taxon>Aspidochirotida</taxon>
        <taxon>Holothuriidae</taxon>
        <taxon>Holothuria</taxon>
    </lineage>
</organism>
<keyword evidence="6 7" id="KW-0472">Membrane</keyword>
<feature type="transmembrane region" description="Helical" evidence="7">
    <location>
        <begin position="40"/>
        <end position="60"/>
    </location>
</feature>
<evidence type="ECO:0000256" key="7">
    <source>
        <dbReference type="SAM" id="Phobius"/>
    </source>
</evidence>
<reference evidence="8" key="1">
    <citation type="submission" date="2021-10" db="EMBL/GenBank/DDBJ databases">
        <title>Tropical sea cucumber genome reveals ecological adaptation and Cuvierian tubules defense mechanism.</title>
        <authorList>
            <person name="Chen T."/>
        </authorList>
    </citation>
    <scope>NUCLEOTIDE SEQUENCE</scope>
    <source>
        <strain evidence="8">Nanhai2018</strain>
        <tissue evidence="8">Muscle</tissue>
    </source>
</reference>
<dbReference type="Proteomes" id="UP001152320">
    <property type="component" value="Chromosome 16"/>
</dbReference>
<proteinExistence type="inferred from homology"/>
<feature type="transmembrane region" description="Helical" evidence="7">
    <location>
        <begin position="72"/>
        <end position="92"/>
    </location>
</feature>
<keyword evidence="9" id="KW-1185">Reference proteome</keyword>
<evidence type="ECO:0000256" key="4">
    <source>
        <dbReference type="ARBA" id="ARBA00022824"/>
    </source>
</evidence>
<keyword evidence="5 7" id="KW-1133">Transmembrane helix</keyword>
<feature type="transmembrane region" description="Helical" evidence="7">
    <location>
        <begin position="104"/>
        <end position="120"/>
    </location>
</feature>
<dbReference type="GO" id="GO:0007029">
    <property type="term" value="P:endoplasmic reticulum organization"/>
    <property type="evidence" value="ECO:0007669"/>
    <property type="project" value="InterPro"/>
</dbReference>
<keyword evidence="3 7" id="KW-0812">Transmembrane</keyword>
<dbReference type="AlphaFoldDB" id="A0A9Q0YTV9"/>
<dbReference type="GO" id="GO:0016192">
    <property type="term" value="P:vesicle-mediated transport"/>
    <property type="evidence" value="ECO:0007669"/>
    <property type="project" value="TreeGrafter"/>
</dbReference>
<comment type="subcellular location">
    <subcellularLocation>
        <location evidence="1">Endoplasmic reticulum membrane</location>
        <topology evidence="1">Multi-pass membrane protein</topology>
    </subcellularLocation>
</comment>
<dbReference type="PANTHER" id="PTHR20955:SF1">
    <property type="entry name" value="PROTEIN JAGUNAL HOMOLOG 1"/>
    <property type="match status" value="1"/>
</dbReference>
<evidence type="ECO:0000256" key="5">
    <source>
        <dbReference type="ARBA" id="ARBA00022989"/>
    </source>
</evidence>
<keyword evidence="4" id="KW-0256">Endoplasmic reticulum</keyword>
<protein>
    <submittedName>
        <fullName evidence="8">Protein jagunal-like 1</fullName>
    </submittedName>
</protein>
<dbReference type="GO" id="GO:0005789">
    <property type="term" value="C:endoplasmic reticulum membrane"/>
    <property type="evidence" value="ECO:0007669"/>
    <property type="project" value="UniProtKB-SubCell"/>
</dbReference>
<gene>
    <name evidence="8" type="ORF">HOLleu_32166</name>
</gene>
<comment type="caution">
    <text evidence="8">The sequence shown here is derived from an EMBL/GenBank/DDBJ whole genome shotgun (WGS) entry which is preliminary data.</text>
</comment>
<name>A0A9Q0YTV9_HOLLE</name>
<dbReference type="EMBL" id="JAIZAY010000016">
    <property type="protein sequence ID" value="KAJ8027117.1"/>
    <property type="molecule type" value="Genomic_DNA"/>
</dbReference>
<dbReference type="PANTHER" id="PTHR20955">
    <property type="entry name" value="PROTEIN JAGUNAL HOMOLOG 1"/>
    <property type="match status" value="1"/>
</dbReference>
<dbReference type="Pfam" id="PF07086">
    <property type="entry name" value="Jagunal"/>
    <property type="match status" value="1"/>
</dbReference>
<sequence length="178" mass="19835">MASRYGAREPGTDGSDFRYREQVASKHTTSLAVKGRLKRYFFLNIILSVVQLILLVVTALDLVEDATKLQPAPWQAMWMLSGIPSIIGLSALPKNRSGLLKIHNAGLIVFGVGGIVWGVVSNYENMVNLWEGNPTEEIFGLPKVLIVYNSAVVAFALYMSTIFNTRTLLSVWDYRKTR</sequence>
<feature type="transmembrane region" description="Helical" evidence="7">
    <location>
        <begin position="140"/>
        <end position="159"/>
    </location>
</feature>
<evidence type="ECO:0000256" key="2">
    <source>
        <dbReference type="ARBA" id="ARBA00008462"/>
    </source>
</evidence>
<dbReference type="OrthoDB" id="8914197at2759"/>
<evidence type="ECO:0000256" key="3">
    <source>
        <dbReference type="ARBA" id="ARBA00022692"/>
    </source>
</evidence>
<comment type="similarity">
    <text evidence="2">Belongs to the jagunal family.</text>
</comment>
<evidence type="ECO:0000256" key="1">
    <source>
        <dbReference type="ARBA" id="ARBA00004477"/>
    </source>
</evidence>